<feature type="transmembrane region" description="Helical" evidence="1">
    <location>
        <begin position="12"/>
        <end position="29"/>
    </location>
</feature>
<keyword evidence="1" id="KW-1133">Transmembrane helix</keyword>
<accession>A0A0G0M1K7</accession>
<feature type="transmembrane region" description="Helical" evidence="1">
    <location>
        <begin position="184"/>
        <end position="211"/>
    </location>
</feature>
<feature type="transmembrane region" description="Helical" evidence="1">
    <location>
        <begin position="278"/>
        <end position="296"/>
    </location>
</feature>
<keyword evidence="1" id="KW-0472">Membrane</keyword>
<dbReference type="AlphaFoldDB" id="A0A0G0M1K7"/>
<feature type="transmembrane region" description="Helical" evidence="1">
    <location>
        <begin position="369"/>
        <end position="387"/>
    </location>
</feature>
<keyword evidence="1" id="KW-0812">Transmembrane</keyword>
<feature type="transmembrane region" description="Helical" evidence="1">
    <location>
        <begin position="126"/>
        <end position="143"/>
    </location>
</feature>
<sequence length="536" mass="62243">MRIPPLVKNNLLVLMIITVFYFLYASIFLKPWKLTNFSLVDDGQVLIQSSSYLEDCVLRLKCSKFIDQTFEFGTSRFRPTYWLINNIVYGVFRNNAQLHHIFRVYVVGYAAVILLSLALLDLSVSSVFVIGGALLFATSYSLSENIIRLGTNEPYQILFLAAFSLIYLHTLVRRDRRTKIPWVPIFILTITVLIKESNIAILPTIFITEILVFGKKAFKRASLLAGIPFIILLAGITITRFLSSTISTEIPLYTSNYVTSLGAIIAKSKENLVLLSNSLSPFFKISLILLVLLMLNKTARVEFKVGRVYFWGFFALFFTVILFPWEFVLERYQLVAVFGIIIFTMFLFDQAVKIFRKYFFQVKNEKMRVFFNAALIVIVLGLFLRGFPLNLAKTVNYQSRFLLVTQFEREQVRLIAKYNGEKIFVNAKENINNWEWLYEVPIHLKFFYGIEPNLEILKETIPSKGYIFSQVTFDKKYSGDELKKVGYEVLESKKYLVLWIDPLEFRSRFFSQPISTIINPPVSDYQEYYWEIGKVD</sequence>
<feature type="transmembrane region" description="Helical" evidence="1">
    <location>
        <begin position="102"/>
        <end position="120"/>
    </location>
</feature>
<gene>
    <name evidence="2" type="ORF">UT23_C0017G0018</name>
</gene>
<organism evidence="2 3">
    <name type="scientific">Candidatus Woesebacteria bacterium GW2011_GWA1_39_12</name>
    <dbReference type="NCBI Taxonomy" id="1618549"/>
    <lineage>
        <taxon>Bacteria</taxon>
        <taxon>Candidatus Woeseibacteriota</taxon>
    </lineage>
</organism>
<feature type="transmembrane region" description="Helical" evidence="1">
    <location>
        <begin position="155"/>
        <end position="172"/>
    </location>
</feature>
<evidence type="ECO:0000256" key="1">
    <source>
        <dbReference type="SAM" id="Phobius"/>
    </source>
</evidence>
<reference evidence="2 3" key="1">
    <citation type="journal article" date="2015" name="Nature">
        <title>rRNA introns, odd ribosomes, and small enigmatic genomes across a large radiation of phyla.</title>
        <authorList>
            <person name="Brown C.T."/>
            <person name="Hug L.A."/>
            <person name="Thomas B.C."/>
            <person name="Sharon I."/>
            <person name="Castelle C.J."/>
            <person name="Singh A."/>
            <person name="Wilkins M.J."/>
            <person name="Williams K.H."/>
            <person name="Banfield J.F."/>
        </authorList>
    </citation>
    <scope>NUCLEOTIDE SEQUENCE [LARGE SCALE GENOMIC DNA]</scope>
</reference>
<feature type="transmembrane region" description="Helical" evidence="1">
    <location>
        <begin position="308"/>
        <end position="325"/>
    </location>
</feature>
<proteinExistence type="predicted"/>
<feature type="transmembrane region" description="Helical" evidence="1">
    <location>
        <begin position="223"/>
        <end position="242"/>
    </location>
</feature>
<dbReference type="EMBL" id="LBWA01000017">
    <property type="protein sequence ID" value="KKQ97157.1"/>
    <property type="molecule type" value="Genomic_DNA"/>
</dbReference>
<evidence type="ECO:0000313" key="3">
    <source>
        <dbReference type="Proteomes" id="UP000034325"/>
    </source>
</evidence>
<evidence type="ECO:0008006" key="4">
    <source>
        <dbReference type="Google" id="ProtNLM"/>
    </source>
</evidence>
<evidence type="ECO:0000313" key="2">
    <source>
        <dbReference type="EMBL" id="KKQ97157.1"/>
    </source>
</evidence>
<name>A0A0G0M1K7_9BACT</name>
<protein>
    <recommendedName>
        <fullName evidence="4">Glycosyltransferase RgtA/B/C/D-like domain-containing protein</fullName>
    </recommendedName>
</protein>
<dbReference type="Proteomes" id="UP000034325">
    <property type="component" value="Unassembled WGS sequence"/>
</dbReference>
<feature type="transmembrane region" description="Helical" evidence="1">
    <location>
        <begin position="331"/>
        <end position="348"/>
    </location>
</feature>
<comment type="caution">
    <text evidence="2">The sequence shown here is derived from an EMBL/GenBank/DDBJ whole genome shotgun (WGS) entry which is preliminary data.</text>
</comment>